<reference evidence="1 2" key="1">
    <citation type="submission" date="2021-12" db="EMBL/GenBank/DDBJ databases">
        <title>Discovery of the Pendulisporaceae a myxobacterial family with distinct sporulation behavior and unique specialized metabolism.</title>
        <authorList>
            <person name="Garcia R."/>
            <person name="Popoff A."/>
            <person name="Bader C.D."/>
            <person name="Loehr J."/>
            <person name="Walesch S."/>
            <person name="Walt C."/>
            <person name="Boldt J."/>
            <person name="Bunk B."/>
            <person name="Haeckl F.J.F.P.J."/>
            <person name="Gunesch A.P."/>
            <person name="Birkelbach J."/>
            <person name="Nuebel U."/>
            <person name="Pietschmann T."/>
            <person name="Bach T."/>
            <person name="Mueller R."/>
        </authorList>
    </citation>
    <scope>NUCLEOTIDE SEQUENCE [LARGE SCALE GENOMIC DNA]</scope>
    <source>
        <strain evidence="1 2">MSr12523</strain>
    </source>
</reference>
<dbReference type="RefSeq" id="WP_394841791.1">
    <property type="nucleotide sequence ID" value="NZ_CP089982.1"/>
</dbReference>
<proteinExistence type="predicted"/>
<keyword evidence="2" id="KW-1185">Reference proteome</keyword>
<dbReference type="InterPro" id="IPR023393">
    <property type="entry name" value="START-like_dom_sf"/>
</dbReference>
<dbReference type="InterPro" id="IPR019587">
    <property type="entry name" value="Polyketide_cyclase/dehydratase"/>
</dbReference>
<sequence length="166" mass="18010">MTSEWTDRSIVKKETVIQAPPEKIFAILEDLSNLEKYIPGASKSTPVGDSYQVTYTVKLAGIADFPIQVKLRTESVQKPKSIKFTADGGFKGTLSWTLHPEGNGTRVSVEANYQMLTDTFRSKLGTVGKLLGGVADSLNAVVANVFTVNEANTGRALENLKKLSES</sequence>
<evidence type="ECO:0000313" key="2">
    <source>
        <dbReference type="Proteomes" id="UP001379533"/>
    </source>
</evidence>
<dbReference type="Pfam" id="PF10604">
    <property type="entry name" value="Polyketide_cyc2"/>
    <property type="match status" value="1"/>
</dbReference>
<dbReference type="Gene3D" id="3.30.530.20">
    <property type="match status" value="1"/>
</dbReference>
<evidence type="ECO:0000313" key="1">
    <source>
        <dbReference type="EMBL" id="WXA91170.1"/>
    </source>
</evidence>
<dbReference type="Proteomes" id="UP001379533">
    <property type="component" value="Chromosome"/>
</dbReference>
<protein>
    <submittedName>
        <fullName evidence="1">SRPBCC family protein</fullName>
    </submittedName>
</protein>
<accession>A0ABZ2JXF6</accession>
<dbReference type="SUPFAM" id="SSF55961">
    <property type="entry name" value="Bet v1-like"/>
    <property type="match status" value="1"/>
</dbReference>
<gene>
    <name evidence="1" type="ORF">LZC95_32530</name>
</gene>
<name>A0ABZ2JXF6_9BACT</name>
<organism evidence="1 2">
    <name type="scientific">Pendulispora brunnea</name>
    <dbReference type="NCBI Taxonomy" id="2905690"/>
    <lineage>
        <taxon>Bacteria</taxon>
        <taxon>Pseudomonadati</taxon>
        <taxon>Myxococcota</taxon>
        <taxon>Myxococcia</taxon>
        <taxon>Myxococcales</taxon>
        <taxon>Sorangiineae</taxon>
        <taxon>Pendulisporaceae</taxon>
        <taxon>Pendulispora</taxon>
    </lineage>
</organism>
<dbReference type="EMBL" id="CP089982">
    <property type="protein sequence ID" value="WXA91170.1"/>
    <property type="molecule type" value="Genomic_DNA"/>
</dbReference>